<dbReference type="EMBL" id="MNAD01001581">
    <property type="protein sequence ID" value="OJT03893.1"/>
    <property type="molecule type" value="Genomic_DNA"/>
</dbReference>
<accession>A0A1M2V8R3</accession>
<comment type="caution">
    <text evidence="1">The sequence shown here is derived from an EMBL/GenBank/DDBJ whole genome shotgun (WGS) entry which is preliminary data.</text>
</comment>
<sequence length="338" mass="37603">MAFQSEADTEEQFPQHPVFAHAHKDGVGLWVTVEGRIDCDLQPLSDTLDPEALRERYISIASGPAAHASHAIMRANRAYNRSLLSLRVLVQNRRNDDMPILVFGSRAQVVVKASSADAVQHGKTECDKMVVFAQDNVRRAALGVTRDPWDDAPRLIIPQFNTVPLTKDLLRPPYIENAREGVVRLEKGDFAVLQLQFRVGDDDTIAKDWQALDALESIALPWAPWDGVLAPASLDRALPTVESAPAISFGPMGGRSLRAPFDHDAIHRYFADFIEHGQDAYMHSHLCVGHADLADKINDSVLTMGDKLLKRIADEGSMHLLLERLRECGRHDIIAKFQ</sequence>
<evidence type="ECO:0000313" key="2">
    <source>
        <dbReference type="Proteomes" id="UP000184267"/>
    </source>
</evidence>
<dbReference type="OrthoDB" id="2749038at2759"/>
<keyword evidence="2" id="KW-1185">Reference proteome</keyword>
<reference evidence="1 2" key="1">
    <citation type="submission" date="2016-10" db="EMBL/GenBank/DDBJ databases">
        <title>Genome sequence of the basidiomycete white-rot fungus Trametes pubescens.</title>
        <authorList>
            <person name="Makela M.R."/>
            <person name="Granchi Z."/>
            <person name="Peng M."/>
            <person name="De Vries R.P."/>
            <person name="Grigoriev I."/>
            <person name="Riley R."/>
            <person name="Hilden K."/>
        </authorList>
    </citation>
    <scope>NUCLEOTIDE SEQUENCE [LARGE SCALE GENOMIC DNA]</scope>
    <source>
        <strain evidence="1 2">FBCC735</strain>
    </source>
</reference>
<gene>
    <name evidence="1" type="ORF">TRAPUB_5418</name>
</gene>
<name>A0A1M2V8R3_TRAPU</name>
<protein>
    <submittedName>
        <fullName evidence="1">Uncharacterized protein</fullName>
    </submittedName>
</protein>
<evidence type="ECO:0000313" key="1">
    <source>
        <dbReference type="EMBL" id="OJT03893.1"/>
    </source>
</evidence>
<dbReference type="AlphaFoldDB" id="A0A1M2V8R3"/>
<dbReference type="OMA" id="HASHAIM"/>
<proteinExistence type="predicted"/>
<dbReference type="Proteomes" id="UP000184267">
    <property type="component" value="Unassembled WGS sequence"/>
</dbReference>
<organism evidence="1 2">
    <name type="scientific">Trametes pubescens</name>
    <name type="common">White-rot fungus</name>
    <dbReference type="NCBI Taxonomy" id="154538"/>
    <lineage>
        <taxon>Eukaryota</taxon>
        <taxon>Fungi</taxon>
        <taxon>Dikarya</taxon>
        <taxon>Basidiomycota</taxon>
        <taxon>Agaricomycotina</taxon>
        <taxon>Agaricomycetes</taxon>
        <taxon>Polyporales</taxon>
        <taxon>Polyporaceae</taxon>
        <taxon>Trametes</taxon>
    </lineage>
</organism>
<dbReference type="STRING" id="154538.A0A1M2V8R3"/>